<keyword evidence="1" id="KW-0812">Transmembrane</keyword>
<dbReference type="InterPro" id="IPR052018">
    <property type="entry name" value="PHP_domain"/>
</dbReference>
<evidence type="ECO:0000256" key="1">
    <source>
        <dbReference type="SAM" id="Phobius"/>
    </source>
</evidence>
<gene>
    <name evidence="2" type="ORF">EHQ17_01150</name>
</gene>
<reference evidence="2" key="1">
    <citation type="journal article" date="2019" name="PLoS Negl. Trop. Dis.">
        <title>Revisiting the worldwide diversity of Leptospira species in the environment.</title>
        <authorList>
            <person name="Vincent A.T."/>
            <person name="Schiettekatte O."/>
            <person name="Bourhy P."/>
            <person name="Veyrier F.J."/>
            <person name="Picardeau M."/>
        </authorList>
    </citation>
    <scope>NUCLEOTIDE SEQUENCE [LARGE SCALE GENOMIC DNA]</scope>
    <source>
        <strain evidence="2">201800299</strain>
    </source>
</reference>
<dbReference type="RefSeq" id="WP_135592895.1">
    <property type="nucleotide sequence ID" value="NZ_RQEZ01000017.1"/>
</dbReference>
<protein>
    <submittedName>
        <fullName evidence="2">Phosphoesterase</fullName>
    </submittedName>
</protein>
<dbReference type="SUPFAM" id="SSF89550">
    <property type="entry name" value="PHP domain-like"/>
    <property type="match status" value="1"/>
</dbReference>
<dbReference type="PANTHER" id="PTHR42924:SF3">
    <property type="entry name" value="POLYMERASE_HISTIDINOL PHOSPHATASE N-TERMINAL DOMAIN-CONTAINING PROTEIN"/>
    <property type="match status" value="1"/>
</dbReference>
<dbReference type="EMBL" id="RQFA01000008">
    <property type="protein sequence ID" value="TGK38688.1"/>
    <property type="molecule type" value="Genomic_DNA"/>
</dbReference>
<dbReference type="PANTHER" id="PTHR42924">
    <property type="entry name" value="EXONUCLEASE"/>
    <property type="match status" value="1"/>
</dbReference>
<dbReference type="Gene3D" id="3.20.20.140">
    <property type="entry name" value="Metal-dependent hydrolases"/>
    <property type="match status" value="1"/>
</dbReference>
<dbReference type="GO" id="GO:0035312">
    <property type="term" value="F:5'-3' DNA exonuclease activity"/>
    <property type="evidence" value="ECO:0007669"/>
    <property type="project" value="TreeGrafter"/>
</dbReference>
<accession>A0A5F1YTB9</accession>
<dbReference type="Proteomes" id="UP000298277">
    <property type="component" value="Unassembled WGS sequence"/>
</dbReference>
<sequence length="368" mass="42006">MVFKRRIHTRTVSRWVGFFALIVFSQISTGLLLRNEFRTGPISPFSGNRIRSPYSDTNLKWLKTAIHLHSDRDGFSPFRSPPEEIQNRYSEKGYDLIGITDYLKISGVDSGSKTFLPGYEWGRDFNKKHILAIGADTVTPDFFPMYAAPGNIQWTVDRMQKSGAFVVVAHPALEGSVPEHTIERLRGIDAIEVFSPYGIFFAEWIRLLDRGIAVNAFSGDDLHYFPGESIRAMKLPLYKRIFHELTFSDQNEGEPFTRYILLNSDSLGTKDVVRNLKQGNYVSVIKTADYLEDPGVNELRLDGDRIIARFPEKFLKLEFIGSQGRILASETESKSAYYRFTREDSFVIVKVIFASGLLYSNAFFRKES</sequence>
<evidence type="ECO:0000313" key="3">
    <source>
        <dbReference type="Proteomes" id="UP000298277"/>
    </source>
</evidence>
<evidence type="ECO:0000313" key="2">
    <source>
        <dbReference type="EMBL" id="TGK38688.1"/>
    </source>
</evidence>
<keyword evidence="1" id="KW-1133">Transmembrane helix</keyword>
<keyword evidence="3" id="KW-1185">Reference proteome</keyword>
<organism evidence="2 3">
    <name type="scientific">Leptospira gomenensis</name>
    <dbReference type="NCBI Taxonomy" id="2484974"/>
    <lineage>
        <taxon>Bacteria</taxon>
        <taxon>Pseudomonadati</taxon>
        <taxon>Spirochaetota</taxon>
        <taxon>Spirochaetia</taxon>
        <taxon>Leptospirales</taxon>
        <taxon>Leptospiraceae</taxon>
        <taxon>Leptospira</taxon>
    </lineage>
</organism>
<dbReference type="GO" id="GO:0004534">
    <property type="term" value="F:5'-3' RNA exonuclease activity"/>
    <property type="evidence" value="ECO:0007669"/>
    <property type="project" value="TreeGrafter"/>
</dbReference>
<dbReference type="AlphaFoldDB" id="A0A5F1YTB9"/>
<keyword evidence="1" id="KW-0472">Membrane</keyword>
<dbReference type="OrthoDB" id="336929at2"/>
<name>A0A5F1YTB9_9LEPT</name>
<dbReference type="InterPro" id="IPR016195">
    <property type="entry name" value="Pol/histidinol_Pase-like"/>
</dbReference>
<feature type="transmembrane region" description="Helical" evidence="1">
    <location>
        <begin position="12"/>
        <end position="33"/>
    </location>
</feature>
<proteinExistence type="predicted"/>
<comment type="caution">
    <text evidence="2">The sequence shown here is derived from an EMBL/GenBank/DDBJ whole genome shotgun (WGS) entry which is preliminary data.</text>
</comment>